<sequence length="149" mass="17725">MSYYYYYPTDTRQQDKLIQDIQKAINGEFSAIQCYSQLIDLAPTKAEKDRIREIRKDERRHLQTFSQIYTSLTGRQPDPQQTEECPRTYRRGLEAAFRDEQETADFYQDIADEAAMYPVVSQSFRRAAADEQNHAVWFLSFIMQNKREE</sequence>
<dbReference type="InterPro" id="IPR012347">
    <property type="entry name" value="Ferritin-like"/>
</dbReference>
<dbReference type="SUPFAM" id="SSF47240">
    <property type="entry name" value="Ferritin-like"/>
    <property type="match status" value="1"/>
</dbReference>
<dbReference type="EMBL" id="JBHTKL010000006">
    <property type="protein sequence ID" value="MFD1020795.1"/>
    <property type="molecule type" value="Genomic_DNA"/>
</dbReference>
<evidence type="ECO:0000259" key="1">
    <source>
        <dbReference type="Pfam" id="PF02915"/>
    </source>
</evidence>
<feature type="domain" description="Rubrerythrin diiron-binding" evidence="1">
    <location>
        <begin position="93"/>
        <end position="144"/>
    </location>
</feature>
<name>A0ABW3L474_9BACI</name>
<dbReference type="CDD" id="cd00657">
    <property type="entry name" value="Ferritin_like"/>
    <property type="match status" value="1"/>
</dbReference>
<evidence type="ECO:0000313" key="2">
    <source>
        <dbReference type="EMBL" id="MFD1020795.1"/>
    </source>
</evidence>
<accession>A0ABW3L474</accession>
<dbReference type="RefSeq" id="WP_386063104.1">
    <property type="nucleotide sequence ID" value="NZ_JBHTKL010000006.1"/>
</dbReference>
<dbReference type="InterPro" id="IPR003251">
    <property type="entry name" value="Rr_diiron-bd_dom"/>
</dbReference>
<evidence type="ECO:0000313" key="3">
    <source>
        <dbReference type="Proteomes" id="UP001596990"/>
    </source>
</evidence>
<comment type="caution">
    <text evidence="2">The sequence shown here is derived from an EMBL/GenBank/DDBJ whole genome shotgun (WGS) entry which is preliminary data.</text>
</comment>
<proteinExistence type="predicted"/>
<reference evidence="3" key="1">
    <citation type="journal article" date="2019" name="Int. J. Syst. Evol. Microbiol.">
        <title>The Global Catalogue of Microorganisms (GCM) 10K type strain sequencing project: providing services to taxonomists for standard genome sequencing and annotation.</title>
        <authorList>
            <consortium name="The Broad Institute Genomics Platform"/>
            <consortium name="The Broad Institute Genome Sequencing Center for Infectious Disease"/>
            <person name="Wu L."/>
            <person name="Ma J."/>
        </authorList>
    </citation>
    <scope>NUCLEOTIDE SEQUENCE [LARGE SCALE GENOMIC DNA]</scope>
    <source>
        <strain evidence="3">CCUG 56607</strain>
    </source>
</reference>
<dbReference type="Proteomes" id="UP001596990">
    <property type="component" value="Unassembled WGS sequence"/>
</dbReference>
<keyword evidence="3" id="KW-1185">Reference proteome</keyword>
<dbReference type="InterPro" id="IPR009078">
    <property type="entry name" value="Ferritin-like_SF"/>
</dbReference>
<protein>
    <submittedName>
        <fullName evidence="2">Ferritin-like domain-containing protein</fullName>
    </submittedName>
</protein>
<organism evidence="2 3">
    <name type="scientific">Thalassobacillus hwangdonensis</name>
    <dbReference type="NCBI Taxonomy" id="546108"/>
    <lineage>
        <taxon>Bacteria</taxon>
        <taxon>Bacillati</taxon>
        <taxon>Bacillota</taxon>
        <taxon>Bacilli</taxon>
        <taxon>Bacillales</taxon>
        <taxon>Bacillaceae</taxon>
        <taxon>Thalassobacillus</taxon>
    </lineage>
</organism>
<dbReference type="Pfam" id="PF02915">
    <property type="entry name" value="Rubrerythrin"/>
    <property type="match status" value="1"/>
</dbReference>
<dbReference type="Gene3D" id="1.20.1260.10">
    <property type="match status" value="1"/>
</dbReference>
<gene>
    <name evidence="2" type="ORF">ACFQ2J_16530</name>
</gene>